<feature type="domain" description="TraD/TraG TraM recognition site" evidence="3">
    <location>
        <begin position="285"/>
        <end position="386"/>
    </location>
</feature>
<dbReference type="InterPro" id="IPR027417">
    <property type="entry name" value="P-loop_NTPase"/>
</dbReference>
<evidence type="ECO:0000256" key="1">
    <source>
        <dbReference type="SAM" id="MobiDB-lite"/>
    </source>
</evidence>
<protein>
    <submittedName>
        <fullName evidence="4">AAA-like domain protein</fullName>
    </submittedName>
</protein>
<gene>
    <name evidence="4" type="ORF">LF1_11040</name>
</gene>
<dbReference type="SUPFAM" id="SSF52540">
    <property type="entry name" value="P-loop containing nucleoside triphosphate hydrolases"/>
    <property type="match status" value="1"/>
</dbReference>
<dbReference type="PANTHER" id="PTHR30121:SF6">
    <property type="entry name" value="SLR6007 PROTEIN"/>
    <property type="match status" value="1"/>
</dbReference>
<dbReference type="GO" id="GO:0005524">
    <property type="term" value="F:ATP binding"/>
    <property type="evidence" value="ECO:0007669"/>
    <property type="project" value="InterPro"/>
</dbReference>
<dbReference type="EMBL" id="VRLW01000001">
    <property type="protein sequence ID" value="KAA1258582.1"/>
    <property type="molecule type" value="Genomic_DNA"/>
</dbReference>
<dbReference type="Proteomes" id="UP000322699">
    <property type="component" value="Unassembled WGS sequence"/>
</dbReference>
<name>A0A5B1CEE1_9BACT</name>
<evidence type="ECO:0000259" key="3">
    <source>
        <dbReference type="Pfam" id="PF12696"/>
    </source>
</evidence>
<dbReference type="CDD" id="cd01127">
    <property type="entry name" value="TrwB_TraG_TraD_VirD4"/>
    <property type="match status" value="1"/>
</dbReference>
<keyword evidence="5" id="KW-1185">Reference proteome</keyword>
<feature type="domain" description="FtsK" evidence="2">
    <location>
        <begin position="2"/>
        <end position="66"/>
    </location>
</feature>
<dbReference type="Gene3D" id="3.40.50.300">
    <property type="entry name" value="P-loop containing nucleotide triphosphate hydrolases"/>
    <property type="match status" value="2"/>
</dbReference>
<evidence type="ECO:0000313" key="5">
    <source>
        <dbReference type="Proteomes" id="UP000322699"/>
    </source>
</evidence>
<accession>A0A5B1CEE1</accession>
<reference evidence="4 5" key="1">
    <citation type="submission" date="2019-08" db="EMBL/GenBank/DDBJ databases">
        <title>Deep-cultivation of Planctomycetes and their phenomic and genomic characterization uncovers novel biology.</title>
        <authorList>
            <person name="Wiegand S."/>
            <person name="Jogler M."/>
            <person name="Boedeker C."/>
            <person name="Pinto D."/>
            <person name="Vollmers J."/>
            <person name="Rivas-Marin E."/>
            <person name="Kohn T."/>
            <person name="Peeters S.H."/>
            <person name="Heuer A."/>
            <person name="Rast P."/>
            <person name="Oberbeckmann S."/>
            <person name="Bunk B."/>
            <person name="Jeske O."/>
            <person name="Meyerdierks A."/>
            <person name="Storesund J.E."/>
            <person name="Kallscheuer N."/>
            <person name="Luecker S."/>
            <person name="Lage O.M."/>
            <person name="Pohl T."/>
            <person name="Merkel B.J."/>
            <person name="Hornburger P."/>
            <person name="Mueller R.-W."/>
            <person name="Bruemmer F."/>
            <person name="Labrenz M."/>
            <person name="Spormann A.M."/>
            <person name="Op Den Camp H."/>
            <person name="Overmann J."/>
            <person name="Amann R."/>
            <person name="Jetten M.S.M."/>
            <person name="Mascher T."/>
            <person name="Medema M.H."/>
            <person name="Devos D.P."/>
            <person name="Kaster A.-K."/>
            <person name="Ovreas L."/>
            <person name="Rohde M."/>
            <person name="Galperin M.Y."/>
            <person name="Jogler C."/>
        </authorList>
    </citation>
    <scope>NUCLEOTIDE SEQUENCE [LARGE SCALE GENOMIC DNA]</scope>
    <source>
        <strain evidence="4 5">LF1</strain>
    </source>
</reference>
<sequence>MTILLGQDIETGETIHLDPDVLAKHMHLIGATGSGKTTAIHTMLQSLMLDTGEDKCCLFVIDPMGGLSRDLLRFISDERLCPGHVRRRLAYFEPSNPDFVCPFNPLKHSDESNRYYNVMRAVEIVLRAWDAQSMSEQPRLLNWTFKAFCAAAYMGFPISTCRYLLHPGSDIHDRMLEFMPEDLKHQWSEILNARGGEATRILESTRNRLDPFFNSPSLRYMFGVSENRFDCERFIRERRIVIMNLAKLQRLPGFAADTIGSLVLNEVFETAGGMSTRYGKKSVDPTYVLLDEFQKYVSPDIEDAIPTVRQNGLRLMLAHQSFAQLEQESVDLQQMIWQAQTRLMFTSNAKDADLLADEIGKMTFDKMKVKHMQRSRRQLIAGHHREWMRSVGQTSTRSHSDMSNTSQGDNESSSYGTTPGKTGSDRQTRGSGETKTRGNAETDAYSDATTESKSEQLVPIYDNFVEESPTFLSFDEHAIEWGKLIRLQNTGEAIFKQPNDSRLRRVKIDYFELDETPRTDARIEELKQRNFDSDLFISTAEAEQLHEKGLQRLLSGQIHRIETWNEETPKIEGANDADENNAFPL</sequence>
<feature type="compositionally biased region" description="Polar residues" evidence="1">
    <location>
        <begin position="391"/>
        <end position="421"/>
    </location>
</feature>
<dbReference type="Pfam" id="PF12696">
    <property type="entry name" value="TraG-D_C"/>
    <property type="match status" value="1"/>
</dbReference>
<dbReference type="InterPro" id="IPR032689">
    <property type="entry name" value="TraG-D_C"/>
</dbReference>
<dbReference type="InterPro" id="IPR002543">
    <property type="entry name" value="FtsK_dom"/>
</dbReference>
<dbReference type="Pfam" id="PF01580">
    <property type="entry name" value="FtsK_SpoIIIE"/>
    <property type="match status" value="1"/>
</dbReference>
<evidence type="ECO:0000259" key="2">
    <source>
        <dbReference type="Pfam" id="PF01580"/>
    </source>
</evidence>
<dbReference type="InterPro" id="IPR051162">
    <property type="entry name" value="T4SS_component"/>
</dbReference>
<organism evidence="4 5">
    <name type="scientific">Rubripirellula obstinata</name>
    <dbReference type="NCBI Taxonomy" id="406547"/>
    <lineage>
        <taxon>Bacteria</taxon>
        <taxon>Pseudomonadati</taxon>
        <taxon>Planctomycetota</taxon>
        <taxon>Planctomycetia</taxon>
        <taxon>Pirellulales</taxon>
        <taxon>Pirellulaceae</taxon>
        <taxon>Rubripirellula</taxon>
    </lineage>
</organism>
<dbReference type="GO" id="GO:0003677">
    <property type="term" value="F:DNA binding"/>
    <property type="evidence" value="ECO:0007669"/>
    <property type="project" value="InterPro"/>
</dbReference>
<dbReference type="RefSeq" id="WP_068257877.1">
    <property type="nucleotide sequence ID" value="NZ_LWSK01000001.1"/>
</dbReference>
<dbReference type="PANTHER" id="PTHR30121">
    <property type="entry name" value="UNCHARACTERIZED PROTEIN YJGR-RELATED"/>
    <property type="match status" value="1"/>
</dbReference>
<comment type="caution">
    <text evidence="4">The sequence shown here is derived from an EMBL/GenBank/DDBJ whole genome shotgun (WGS) entry which is preliminary data.</text>
</comment>
<feature type="compositionally biased region" description="Basic and acidic residues" evidence="1">
    <location>
        <begin position="423"/>
        <end position="440"/>
    </location>
</feature>
<dbReference type="AlphaFoldDB" id="A0A5B1CEE1"/>
<feature type="region of interest" description="Disordered" evidence="1">
    <location>
        <begin position="380"/>
        <end position="452"/>
    </location>
</feature>
<proteinExistence type="predicted"/>
<evidence type="ECO:0000313" key="4">
    <source>
        <dbReference type="EMBL" id="KAA1258582.1"/>
    </source>
</evidence>